<gene>
    <name evidence="1" type="ORF">AN640_05525</name>
</gene>
<keyword evidence="2" id="KW-1185">Reference proteome</keyword>
<dbReference type="Proteomes" id="UP000188637">
    <property type="component" value="Unassembled WGS sequence"/>
</dbReference>
<dbReference type="EMBL" id="LJHD01000106">
    <property type="protein sequence ID" value="ONI44459.1"/>
    <property type="molecule type" value="Genomic_DNA"/>
</dbReference>
<evidence type="ECO:0000313" key="2">
    <source>
        <dbReference type="Proteomes" id="UP000188637"/>
    </source>
</evidence>
<proteinExistence type="predicted"/>
<comment type="caution">
    <text evidence="1">The sequence shown here is derived from an EMBL/GenBank/DDBJ whole genome shotgun (WGS) entry which is preliminary data.</text>
</comment>
<evidence type="ECO:0000313" key="1">
    <source>
        <dbReference type="EMBL" id="ONI44459.1"/>
    </source>
</evidence>
<protein>
    <submittedName>
        <fullName evidence="1">MATE family efflux transporter</fullName>
    </submittedName>
</protein>
<sequence length="442" mass="48630">MKKTDLTQGNVLKILTALAVPLMASSLLQFTYNLVDMIWIGRLGVDAVASVGASSFFITLGNSLDSMIVIGGGIKVSHALGKNDDDDTKKYINTSIILTAILIILYSAILVMFGKSFIGFLDLQNQKVEYNAWLYLMYNIPVLIFSFYNTLFARVFSSFGNNSVAFKINAIGVILNIILDPIFIYTFNLGIVGAALATLIANIIIFMLFIYKGKSFITFHKNISTDYVHIKEIVRLGFPMTFQRVLFTGVNIILAKIVAQFGADAIAAQKIGLQIESITYMIIGGLHGAMASFSGQNFGAQQYDRIKKGYNNALIIGIGYTFTTSIIFLSIPEIIVKLFITEPIAVQMAVDYLRTIAYIQMFGATEMISNGLFTGVGIPKVSAVISIIFTVLRIPMAMIFSQYLGISGVWLSIGVSSALKGMVAYLYYFFNINKIFLSKNQA</sequence>
<name>A0ACC8XI71_9FIRM</name>
<reference evidence="1" key="1">
    <citation type="submission" date="2016-08" db="EMBL/GenBank/DDBJ databases">
        <authorList>
            <person name="Ngugi D.K."/>
            <person name="Miyake S."/>
            <person name="Stingl U."/>
        </authorList>
    </citation>
    <scope>NUCLEOTIDE SEQUENCE</scope>
    <source>
        <strain evidence="1">SCG-D08WGA-EpuloA1</strain>
    </source>
</reference>
<accession>A0ACC8XI71</accession>
<organism evidence="1 2">
    <name type="scientific">Candidatus Epulonipiscium fishelsonii</name>
    <dbReference type="NCBI Taxonomy" id="77094"/>
    <lineage>
        <taxon>Bacteria</taxon>
        <taxon>Bacillati</taxon>
        <taxon>Bacillota</taxon>
        <taxon>Clostridia</taxon>
        <taxon>Lachnospirales</taxon>
        <taxon>Lachnospiraceae</taxon>
        <taxon>Candidatus Epulonipiscium</taxon>
    </lineage>
</organism>